<dbReference type="OrthoDB" id="9790745at2"/>
<evidence type="ECO:0000313" key="1">
    <source>
        <dbReference type="EMBL" id="KYC29082.1"/>
    </source>
</evidence>
<sequence>MDIALKRAYETPASTDGRRILVDRLWPRGLTKAQAQIDLWLKEVAPSNALRQWFAHDPKKWTEFRKRYRSELQHNPALAELQALARQGGARLTLVYAARDEVHNQARVLQELLEESLKHSHSPSHSA</sequence>
<dbReference type="PANTHER" id="PTHR36849">
    <property type="entry name" value="CYTOPLASMIC PROTEIN-RELATED"/>
    <property type="match status" value="1"/>
</dbReference>
<comment type="caution">
    <text evidence="1">The sequence shown here is derived from an EMBL/GenBank/DDBJ whole genome shotgun (WGS) entry which is preliminary data.</text>
</comment>
<name>A0A656Z7X0_9PROT</name>
<dbReference type="RefSeq" id="WP_067169258.1">
    <property type="nucleotide sequence ID" value="NZ_LFZK01000001.1"/>
</dbReference>
<reference evidence="1 2" key="1">
    <citation type="journal article" date="2016" name="ISME J.">
        <title>Integrated multi-omics analyses reveal the biochemical mechanisms and phylogenetic relevance of anaerobic androgen biodegradation in the environment.</title>
        <authorList>
            <person name="Yang F.C."/>
            <person name="Chen Y.L."/>
            <person name="Tang S.L."/>
            <person name="Yu C.P."/>
            <person name="Wang P.H."/>
            <person name="Ismail W."/>
            <person name="Wang C.H."/>
            <person name="Ding J.Y."/>
            <person name="Yang C.Y."/>
            <person name="Yang C.Y."/>
            <person name="Chiang Y.R."/>
        </authorList>
    </citation>
    <scope>NUCLEOTIDE SEQUENCE [LARGE SCALE GENOMIC DNA]</scope>
    <source>
        <strain evidence="1 2">DSM 13999</strain>
    </source>
</reference>
<keyword evidence="2" id="KW-1185">Reference proteome</keyword>
<gene>
    <name evidence="1" type="ORF">ACY05_00385</name>
</gene>
<organism evidence="1 2">
    <name type="scientific">Sterolibacterium denitrificans</name>
    <dbReference type="NCBI Taxonomy" id="157592"/>
    <lineage>
        <taxon>Bacteria</taxon>
        <taxon>Pseudomonadati</taxon>
        <taxon>Pseudomonadota</taxon>
        <taxon>Betaproteobacteria</taxon>
        <taxon>Nitrosomonadales</taxon>
        <taxon>Sterolibacteriaceae</taxon>
        <taxon>Sterolibacterium</taxon>
    </lineage>
</organism>
<protein>
    <submittedName>
        <fullName evidence="1">Uncharacterized protein</fullName>
    </submittedName>
</protein>
<evidence type="ECO:0000313" key="2">
    <source>
        <dbReference type="Proteomes" id="UP000243416"/>
    </source>
</evidence>
<dbReference type="AlphaFoldDB" id="A0A656Z7X0"/>
<dbReference type="InterPro" id="IPR052552">
    <property type="entry name" value="YeaO-like"/>
</dbReference>
<proteinExistence type="predicted"/>
<dbReference type="EMBL" id="LFZK01000001">
    <property type="protein sequence ID" value="KYC29082.1"/>
    <property type="molecule type" value="Genomic_DNA"/>
</dbReference>
<dbReference type="Pfam" id="PF22752">
    <property type="entry name" value="DUF488-N3i"/>
    <property type="match status" value="1"/>
</dbReference>
<accession>A0A656Z7X0</accession>
<dbReference type="PANTHER" id="PTHR36849:SF1">
    <property type="entry name" value="CYTOPLASMIC PROTEIN"/>
    <property type="match status" value="1"/>
</dbReference>
<dbReference type="Proteomes" id="UP000243416">
    <property type="component" value="Unassembled WGS sequence"/>
</dbReference>